<keyword evidence="3" id="KW-1185">Reference proteome</keyword>
<sequence length="442" mass="48396">MDVDVFVRLIYCTLRVATSDSIPPGYLFLCPLEDLQADSPSRFRLPECPAYWSLDQSGAERLSIEEAEKLGFPSLELEVEVTGCSWDNSVYTGIRQFHRAKGFDSDSQDVARKLGLPLFEISTEVGGPFAHIEETDLDDYQPETQETQASELPQEPVHGESGMPDQPLVTSASAAAHPMVSFGTYAQVSAIDHSFDPHLFRSAAPTARSSHNFNFEFPFHDQPYALPPLESSTPIQFTPLAIAGSSINYSGPSHTQFRTPPLSLWTSFPRHPPIPAPSSPSRLPNPIAAHLYHLATSRSGKRESRDDDPGDDIAIDARRPRKMPKRADLWRHTTTIDDGISPVNYLYSMGGDDQLAATAIMVQQGLDIDAASVSITVGIRHVDRLGRISEPSTDSPSSAAIKGKTGRLEPKAKKVAAASTATLEMDPEYTGQEQDEHGAEQR</sequence>
<dbReference type="Proteomes" id="UP001221757">
    <property type="component" value="Unassembled WGS sequence"/>
</dbReference>
<evidence type="ECO:0000256" key="1">
    <source>
        <dbReference type="SAM" id="MobiDB-lite"/>
    </source>
</evidence>
<feature type="region of interest" description="Disordered" evidence="1">
    <location>
        <begin position="387"/>
        <end position="442"/>
    </location>
</feature>
<name>A0AAD7CDL5_MYCRO</name>
<evidence type="ECO:0000313" key="3">
    <source>
        <dbReference type="Proteomes" id="UP001221757"/>
    </source>
</evidence>
<organism evidence="2 3">
    <name type="scientific">Mycena rosella</name>
    <name type="common">Pink bonnet</name>
    <name type="synonym">Agaricus rosellus</name>
    <dbReference type="NCBI Taxonomy" id="1033263"/>
    <lineage>
        <taxon>Eukaryota</taxon>
        <taxon>Fungi</taxon>
        <taxon>Dikarya</taxon>
        <taxon>Basidiomycota</taxon>
        <taxon>Agaricomycotina</taxon>
        <taxon>Agaricomycetes</taxon>
        <taxon>Agaricomycetidae</taxon>
        <taxon>Agaricales</taxon>
        <taxon>Marasmiineae</taxon>
        <taxon>Mycenaceae</taxon>
        <taxon>Mycena</taxon>
    </lineage>
</organism>
<accession>A0AAD7CDL5</accession>
<comment type="caution">
    <text evidence="2">The sequence shown here is derived from an EMBL/GenBank/DDBJ whole genome shotgun (WGS) entry which is preliminary data.</text>
</comment>
<proteinExistence type="predicted"/>
<reference evidence="2" key="1">
    <citation type="submission" date="2023-03" db="EMBL/GenBank/DDBJ databases">
        <title>Massive genome expansion in bonnet fungi (Mycena s.s.) driven by repeated elements and novel gene families across ecological guilds.</title>
        <authorList>
            <consortium name="Lawrence Berkeley National Laboratory"/>
            <person name="Harder C.B."/>
            <person name="Miyauchi S."/>
            <person name="Viragh M."/>
            <person name="Kuo A."/>
            <person name="Thoen E."/>
            <person name="Andreopoulos B."/>
            <person name="Lu D."/>
            <person name="Skrede I."/>
            <person name="Drula E."/>
            <person name="Henrissat B."/>
            <person name="Morin E."/>
            <person name="Kohler A."/>
            <person name="Barry K."/>
            <person name="LaButti K."/>
            <person name="Morin E."/>
            <person name="Salamov A."/>
            <person name="Lipzen A."/>
            <person name="Mereny Z."/>
            <person name="Hegedus B."/>
            <person name="Baldrian P."/>
            <person name="Stursova M."/>
            <person name="Weitz H."/>
            <person name="Taylor A."/>
            <person name="Grigoriev I.V."/>
            <person name="Nagy L.G."/>
            <person name="Martin F."/>
            <person name="Kauserud H."/>
        </authorList>
    </citation>
    <scope>NUCLEOTIDE SEQUENCE</scope>
    <source>
        <strain evidence="2">CBHHK067</strain>
    </source>
</reference>
<feature type="region of interest" description="Disordered" evidence="1">
    <location>
        <begin position="143"/>
        <end position="164"/>
    </location>
</feature>
<gene>
    <name evidence="2" type="ORF">B0H17DRAFT_1215819</name>
</gene>
<dbReference type="AlphaFoldDB" id="A0AAD7CDL5"/>
<dbReference type="EMBL" id="JARKIE010000389">
    <property type="protein sequence ID" value="KAJ7646130.1"/>
    <property type="molecule type" value="Genomic_DNA"/>
</dbReference>
<protein>
    <submittedName>
        <fullName evidence="2">Uncharacterized protein</fullName>
    </submittedName>
</protein>
<feature type="region of interest" description="Disordered" evidence="1">
    <location>
        <begin position="296"/>
        <end position="320"/>
    </location>
</feature>
<evidence type="ECO:0000313" key="2">
    <source>
        <dbReference type="EMBL" id="KAJ7646130.1"/>
    </source>
</evidence>